<dbReference type="AlphaFoldDB" id="A0A926Q162"/>
<accession>A0A926Q162</accession>
<name>A0A926Q162_9FLAO</name>
<dbReference type="InterPro" id="IPR045391">
    <property type="entry name" value="DUF6520"/>
</dbReference>
<sequence>MKTKFLLPVLALIFATGMSFATANLNADPNFDYIQRNGWEMIPEVTTCTPDAQPCLGESQSDGLIYQVFDSPNELDPKSGNGEVEAELP</sequence>
<feature type="signal peptide" evidence="1">
    <location>
        <begin position="1"/>
        <end position="21"/>
    </location>
</feature>
<dbReference type="RefSeq" id="WP_187964532.1">
    <property type="nucleotide sequence ID" value="NZ_JACVDC010000009.1"/>
</dbReference>
<evidence type="ECO:0000256" key="1">
    <source>
        <dbReference type="SAM" id="SignalP"/>
    </source>
</evidence>
<evidence type="ECO:0000313" key="2">
    <source>
        <dbReference type="EMBL" id="MBC9795383.1"/>
    </source>
</evidence>
<dbReference type="EMBL" id="JACVDC010000009">
    <property type="protein sequence ID" value="MBC9795383.1"/>
    <property type="molecule type" value="Genomic_DNA"/>
</dbReference>
<protein>
    <recommendedName>
        <fullName evidence="4">Secreted protein</fullName>
    </recommendedName>
</protein>
<feature type="chain" id="PRO_5037779372" description="Secreted protein" evidence="1">
    <location>
        <begin position="22"/>
        <end position="89"/>
    </location>
</feature>
<gene>
    <name evidence="2" type="ORF">IBL28_05365</name>
</gene>
<keyword evidence="3" id="KW-1185">Reference proteome</keyword>
<evidence type="ECO:0008006" key="4">
    <source>
        <dbReference type="Google" id="ProtNLM"/>
    </source>
</evidence>
<evidence type="ECO:0000313" key="3">
    <source>
        <dbReference type="Proteomes" id="UP000653730"/>
    </source>
</evidence>
<reference evidence="2 3" key="1">
    <citation type="submission" date="2020-09" db="EMBL/GenBank/DDBJ databases">
        <title>Sinomicrobium weinanense sp. nov., a halophilic bacteria isolated from saline-alkali soil.</title>
        <authorList>
            <person name="Wu P."/>
            <person name="Ren H."/>
            <person name="Mei Y."/>
            <person name="Liang Y."/>
            <person name="Chen Z."/>
        </authorList>
    </citation>
    <scope>NUCLEOTIDE SEQUENCE [LARGE SCALE GENOMIC DNA]</scope>
    <source>
        <strain evidence="2 3">FJxs</strain>
    </source>
</reference>
<comment type="caution">
    <text evidence="2">The sequence shown here is derived from an EMBL/GenBank/DDBJ whole genome shotgun (WGS) entry which is preliminary data.</text>
</comment>
<dbReference type="Pfam" id="PF20130">
    <property type="entry name" value="DUF6520"/>
    <property type="match status" value="1"/>
</dbReference>
<keyword evidence="1" id="KW-0732">Signal</keyword>
<proteinExistence type="predicted"/>
<dbReference type="Proteomes" id="UP000653730">
    <property type="component" value="Unassembled WGS sequence"/>
</dbReference>
<organism evidence="2 3">
    <name type="scientific">Sinomicrobium weinanense</name>
    <dbReference type="NCBI Taxonomy" id="2842200"/>
    <lineage>
        <taxon>Bacteria</taxon>
        <taxon>Pseudomonadati</taxon>
        <taxon>Bacteroidota</taxon>
        <taxon>Flavobacteriia</taxon>
        <taxon>Flavobacteriales</taxon>
        <taxon>Flavobacteriaceae</taxon>
        <taxon>Sinomicrobium</taxon>
    </lineage>
</organism>